<dbReference type="Proteomes" id="UP001152803">
    <property type="component" value="Unassembled WGS sequence"/>
</dbReference>
<evidence type="ECO:0000313" key="2">
    <source>
        <dbReference type="EMBL" id="KAJ8287467.1"/>
    </source>
</evidence>
<name>A0A9Q1E0P0_CONCO</name>
<comment type="caution">
    <text evidence="2">The sequence shown here is derived from an EMBL/GenBank/DDBJ whole genome shotgun (WGS) entry which is preliminary data.</text>
</comment>
<dbReference type="AlphaFoldDB" id="A0A9Q1E0P0"/>
<accession>A0A9Q1E0P0</accession>
<organism evidence="2 3">
    <name type="scientific">Conger conger</name>
    <name type="common">Conger eel</name>
    <name type="synonym">Muraena conger</name>
    <dbReference type="NCBI Taxonomy" id="82655"/>
    <lineage>
        <taxon>Eukaryota</taxon>
        <taxon>Metazoa</taxon>
        <taxon>Chordata</taxon>
        <taxon>Craniata</taxon>
        <taxon>Vertebrata</taxon>
        <taxon>Euteleostomi</taxon>
        <taxon>Actinopterygii</taxon>
        <taxon>Neopterygii</taxon>
        <taxon>Teleostei</taxon>
        <taxon>Anguilliformes</taxon>
        <taxon>Congridae</taxon>
        <taxon>Conger</taxon>
    </lineage>
</organism>
<sequence>MSLHRSMGDLVPQDIAEILARERHGVKGRKHRGGSLGRAFRWLKARRKKKRAAGGSTNGMAGLSADGRAGKHSHQHGHDIAKATWANKRPATPVLGHALLRRPISRARDGAGVRATLGAVQANSISPVLRWE</sequence>
<keyword evidence="3" id="KW-1185">Reference proteome</keyword>
<protein>
    <submittedName>
        <fullName evidence="2">Uncharacterized protein</fullName>
    </submittedName>
</protein>
<gene>
    <name evidence="2" type="ORF">COCON_G00001260</name>
</gene>
<dbReference type="EMBL" id="JAFJMO010000001">
    <property type="protein sequence ID" value="KAJ8287467.1"/>
    <property type="molecule type" value="Genomic_DNA"/>
</dbReference>
<proteinExistence type="predicted"/>
<feature type="region of interest" description="Disordered" evidence="1">
    <location>
        <begin position="45"/>
        <end position="88"/>
    </location>
</feature>
<reference evidence="2" key="1">
    <citation type="journal article" date="2023" name="Science">
        <title>Genome structures resolve the early diversification of teleost fishes.</title>
        <authorList>
            <person name="Parey E."/>
            <person name="Louis A."/>
            <person name="Montfort J."/>
            <person name="Bouchez O."/>
            <person name="Roques C."/>
            <person name="Iampietro C."/>
            <person name="Lluch J."/>
            <person name="Castinel A."/>
            <person name="Donnadieu C."/>
            <person name="Desvignes T."/>
            <person name="Floi Bucao C."/>
            <person name="Jouanno E."/>
            <person name="Wen M."/>
            <person name="Mejri S."/>
            <person name="Dirks R."/>
            <person name="Jansen H."/>
            <person name="Henkel C."/>
            <person name="Chen W.J."/>
            <person name="Zahm M."/>
            <person name="Cabau C."/>
            <person name="Klopp C."/>
            <person name="Thompson A.W."/>
            <person name="Robinson-Rechavi M."/>
            <person name="Braasch I."/>
            <person name="Lecointre G."/>
            <person name="Bobe J."/>
            <person name="Postlethwait J.H."/>
            <person name="Berthelot C."/>
            <person name="Roest Crollius H."/>
            <person name="Guiguen Y."/>
        </authorList>
    </citation>
    <scope>NUCLEOTIDE SEQUENCE</scope>
    <source>
        <strain evidence="2">Concon-B</strain>
    </source>
</reference>
<evidence type="ECO:0000256" key="1">
    <source>
        <dbReference type="SAM" id="MobiDB-lite"/>
    </source>
</evidence>
<evidence type="ECO:0000313" key="3">
    <source>
        <dbReference type="Proteomes" id="UP001152803"/>
    </source>
</evidence>